<keyword evidence="1" id="KW-0812">Transmembrane</keyword>
<proteinExistence type="predicted"/>
<dbReference type="OrthoDB" id="7869508at2"/>
<accession>S9R1F6</accession>
<evidence type="ECO:0008006" key="4">
    <source>
        <dbReference type="Google" id="ProtNLM"/>
    </source>
</evidence>
<keyword evidence="1" id="KW-0472">Membrane</keyword>
<reference evidence="2 3" key="1">
    <citation type="journal article" date="2013" name="Stand. Genomic Sci.">
        <title>Genome sequence of the reddish-pigmented Rubellimicrobium thermophilum type strain (DSM 16684(T)), a member of the Roseobacter clade.</title>
        <authorList>
            <person name="Fiebig A."/>
            <person name="Riedel T."/>
            <person name="Gronow S."/>
            <person name="Petersen J."/>
            <person name="Klenk H.P."/>
            <person name="Goker M."/>
        </authorList>
    </citation>
    <scope>NUCLEOTIDE SEQUENCE [LARGE SCALE GENOMIC DNA]</scope>
    <source>
        <strain evidence="2 3">DSM 16684</strain>
    </source>
</reference>
<evidence type="ECO:0000313" key="3">
    <source>
        <dbReference type="Proteomes" id="UP000015346"/>
    </source>
</evidence>
<protein>
    <recommendedName>
        <fullName evidence="4">TrgA family protein</fullName>
    </recommendedName>
</protein>
<dbReference type="HOGENOM" id="CLU_125998_0_0_5"/>
<feature type="transmembrane region" description="Helical" evidence="1">
    <location>
        <begin position="117"/>
        <end position="137"/>
    </location>
</feature>
<organism evidence="2 3">
    <name type="scientific">Rubellimicrobium thermophilum DSM 16684</name>
    <dbReference type="NCBI Taxonomy" id="1123069"/>
    <lineage>
        <taxon>Bacteria</taxon>
        <taxon>Pseudomonadati</taxon>
        <taxon>Pseudomonadota</taxon>
        <taxon>Alphaproteobacteria</taxon>
        <taxon>Rhodobacterales</taxon>
        <taxon>Roseobacteraceae</taxon>
        <taxon>Rubellimicrobium</taxon>
    </lineage>
</organism>
<evidence type="ECO:0000313" key="2">
    <source>
        <dbReference type="EMBL" id="EPX85783.1"/>
    </source>
</evidence>
<dbReference type="EMBL" id="AOLV01000013">
    <property type="protein sequence ID" value="EPX85783.1"/>
    <property type="molecule type" value="Genomic_DNA"/>
</dbReference>
<keyword evidence="3" id="KW-1185">Reference proteome</keyword>
<evidence type="ECO:0000256" key="1">
    <source>
        <dbReference type="SAM" id="Phobius"/>
    </source>
</evidence>
<sequence>MPTAAKIAAALLFAALAWIASRLTFPLWPEGSSPGRFAEVNAALGLVLGWRMAGARAGQGAAAAIGTGLTTAVTVAVLALFVHGFVLMMADALRRRFDGPVEALVAVFGHLVEQARLLASAPVIATILGGGILAGLVTEWFGRNFR</sequence>
<dbReference type="InterPro" id="IPR047784">
    <property type="entry name" value="TrgA"/>
</dbReference>
<dbReference type="NCBIfam" id="NF033773">
    <property type="entry name" value="tellur_TrgA"/>
    <property type="match status" value="1"/>
</dbReference>
<keyword evidence="1" id="KW-1133">Transmembrane helix</keyword>
<feature type="transmembrane region" description="Helical" evidence="1">
    <location>
        <begin position="61"/>
        <end position="87"/>
    </location>
</feature>
<dbReference type="Proteomes" id="UP000015346">
    <property type="component" value="Unassembled WGS sequence"/>
</dbReference>
<name>S9R1F6_9RHOB</name>
<dbReference type="STRING" id="1123069.ruthe_01712"/>
<comment type="caution">
    <text evidence="2">The sequence shown here is derived from an EMBL/GenBank/DDBJ whole genome shotgun (WGS) entry which is preliminary data.</text>
</comment>
<dbReference type="RefSeq" id="WP_021097800.1">
    <property type="nucleotide sequence ID" value="NZ_KE557320.1"/>
</dbReference>
<gene>
    <name evidence="2" type="ORF">ruthe_01712</name>
</gene>
<dbReference type="AlphaFoldDB" id="S9R1F6"/>